<dbReference type="EMBL" id="PTIW01000024">
    <property type="protein sequence ID" value="PPK60325.1"/>
    <property type="molecule type" value="Genomic_DNA"/>
</dbReference>
<organism evidence="1 2">
    <name type="scientific">Malaciobacter marinus</name>
    <dbReference type="NCBI Taxonomy" id="505249"/>
    <lineage>
        <taxon>Bacteria</taxon>
        <taxon>Pseudomonadati</taxon>
        <taxon>Campylobacterota</taxon>
        <taxon>Epsilonproteobacteria</taxon>
        <taxon>Campylobacterales</taxon>
        <taxon>Arcobacteraceae</taxon>
        <taxon>Malaciobacter</taxon>
    </lineage>
</organism>
<dbReference type="Gene3D" id="3.40.960.10">
    <property type="entry name" value="VSR Endonuclease"/>
    <property type="match status" value="1"/>
</dbReference>
<sequence>MGRLTTCTIHGDFSQIASKHLNGAGCSKCNGGMTYNKEFFIEKANEVHVNKYDYSKVTYTKGTEEVIIICPVHGQFKQKPEYHLSGNGCHKCRSSKAERKIIKKLKSYKIKFDHTYTINIENRNLYCDIFLKEYKLIIEYDGPQHFIPVPFSGKKDPNKTIENFYNTVERDNLKNKFAETNKYKIIRIPYWIYEVSIIKDLFENDKINEYSKIYSLENNRKYFILNQKKLIQKVPGFTKHISPFFDLTKLEQIFKV</sequence>
<comment type="caution">
    <text evidence="1">The sequence shown here is derived from an EMBL/GenBank/DDBJ whole genome shotgun (WGS) entry which is preliminary data.</text>
</comment>
<dbReference type="InterPro" id="IPR011335">
    <property type="entry name" value="Restrct_endonuc-II-like"/>
</dbReference>
<name>A0AB36ZW73_9BACT</name>
<dbReference type="Proteomes" id="UP000239861">
    <property type="component" value="Unassembled WGS sequence"/>
</dbReference>
<dbReference type="SUPFAM" id="SSF52980">
    <property type="entry name" value="Restriction endonuclease-like"/>
    <property type="match status" value="1"/>
</dbReference>
<evidence type="ECO:0000313" key="1">
    <source>
        <dbReference type="EMBL" id="PPK60325.1"/>
    </source>
</evidence>
<evidence type="ECO:0000313" key="2">
    <source>
        <dbReference type="Proteomes" id="UP000239861"/>
    </source>
</evidence>
<proteinExistence type="predicted"/>
<accession>A0AB36ZW73</accession>
<gene>
    <name evidence="1" type="ORF">B0F89_12443</name>
</gene>
<dbReference type="AlphaFoldDB" id="A0AB36ZW73"/>
<protein>
    <submittedName>
        <fullName evidence="1">Uncharacterized protein</fullName>
    </submittedName>
</protein>
<reference evidence="1 2" key="1">
    <citation type="submission" date="2018-02" db="EMBL/GenBank/DDBJ databases">
        <title>Subsurface microbial communities from deep shales in Ohio and West Virginia, USA.</title>
        <authorList>
            <person name="Wrighton K."/>
        </authorList>
    </citation>
    <scope>NUCLEOTIDE SEQUENCE [LARGE SCALE GENOMIC DNA]</scope>
    <source>
        <strain evidence="1 2">MARC-MIP3H16</strain>
    </source>
</reference>
<dbReference type="RefSeq" id="WP_133159607.1">
    <property type="nucleotide sequence ID" value="NZ_PTIW01000024.1"/>
</dbReference>